<dbReference type="Gene3D" id="2.130.10.10">
    <property type="entry name" value="YVTN repeat-like/Quinoprotein amine dehydrogenase"/>
    <property type="match status" value="1"/>
</dbReference>
<evidence type="ECO:0000313" key="2">
    <source>
        <dbReference type="Proteomes" id="UP000799423"/>
    </source>
</evidence>
<reference evidence="1" key="1">
    <citation type="submission" date="2020-01" db="EMBL/GenBank/DDBJ databases">
        <authorList>
            <consortium name="DOE Joint Genome Institute"/>
            <person name="Haridas S."/>
            <person name="Albert R."/>
            <person name="Binder M."/>
            <person name="Bloem J."/>
            <person name="Labutti K."/>
            <person name="Salamov A."/>
            <person name="Andreopoulos B."/>
            <person name="Baker S.E."/>
            <person name="Barry K."/>
            <person name="Bills G."/>
            <person name="Bluhm B.H."/>
            <person name="Cannon C."/>
            <person name="Castanera R."/>
            <person name="Culley D.E."/>
            <person name="Daum C."/>
            <person name="Ezra D."/>
            <person name="Gonzalez J.B."/>
            <person name="Henrissat B."/>
            <person name="Kuo A."/>
            <person name="Liang C."/>
            <person name="Lipzen A."/>
            <person name="Lutzoni F."/>
            <person name="Magnuson J."/>
            <person name="Mondo S."/>
            <person name="Nolan M."/>
            <person name="Ohm R."/>
            <person name="Pangilinan J."/>
            <person name="Park H.-J."/>
            <person name="Ramirez L."/>
            <person name="Alfaro M."/>
            <person name="Sun H."/>
            <person name="Tritt A."/>
            <person name="Yoshinaga Y."/>
            <person name="Zwiers L.-H."/>
            <person name="Turgeon B.G."/>
            <person name="Goodwin S.B."/>
            <person name="Spatafora J.W."/>
            <person name="Crous P.W."/>
            <person name="Grigoriev I.V."/>
        </authorList>
    </citation>
    <scope>NUCLEOTIDE SEQUENCE</scope>
    <source>
        <strain evidence="1">IPT5</strain>
    </source>
</reference>
<organism evidence="1 2">
    <name type="scientific">Plenodomus tracheiphilus IPT5</name>
    <dbReference type="NCBI Taxonomy" id="1408161"/>
    <lineage>
        <taxon>Eukaryota</taxon>
        <taxon>Fungi</taxon>
        <taxon>Dikarya</taxon>
        <taxon>Ascomycota</taxon>
        <taxon>Pezizomycotina</taxon>
        <taxon>Dothideomycetes</taxon>
        <taxon>Pleosporomycetidae</taxon>
        <taxon>Pleosporales</taxon>
        <taxon>Pleosporineae</taxon>
        <taxon>Leptosphaeriaceae</taxon>
        <taxon>Plenodomus</taxon>
    </lineage>
</organism>
<sequence>MALLHNLPLGYSLFIATPQKLHLRAQSGGSVVFECETANGVVNAKASRDNSSLVAIADSHVVILYDTARGGDRKYELKKGDGEPSLLLFSPDSRILYFTTTLSTSVQAYSIPTAELLPTLPPHPSPPNTLSISTNGDILLSASPTPPTVYLQDLRWGGSAPVNFQSTDARSPITCAAFHSLEGSSQILYTNFVLGFQDGALAMYRLFLPHPTKHRKASYAHHTQAQAFQLQPIRVGAIRKLHKAAMGGITVARFLPGYKSRVVSIGHDGRCRLMDFENATSLSILSNGPLSSRGRPENEVMLGGDATEELRKIYEGSETLIAIGTHAGKVLVFNVLGLLIHEVCYGCTGHHCRMGW</sequence>
<proteinExistence type="predicted"/>
<dbReference type="InterPro" id="IPR036322">
    <property type="entry name" value="WD40_repeat_dom_sf"/>
</dbReference>
<dbReference type="EMBL" id="MU006357">
    <property type="protein sequence ID" value="KAF2844973.1"/>
    <property type="molecule type" value="Genomic_DNA"/>
</dbReference>
<dbReference type="SUPFAM" id="SSF50978">
    <property type="entry name" value="WD40 repeat-like"/>
    <property type="match status" value="1"/>
</dbReference>
<name>A0A6A7APH8_9PLEO</name>
<dbReference type="AlphaFoldDB" id="A0A6A7APH8"/>
<dbReference type="OrthoDB" id="5362656at2759"/>
<keyword evidence="2" id="KW-1185">Reference proteome</keyword>
<evidence type="ECO:0000313" key="1">
    <source>
        <dbReference type="EMBL" id="KAF2844973.1"/>
    </source>
</evidence>
<accession>A0A6A7APH8</accession>
<dbReference type="Proteomes" id="UP000799423">
    <property type="component" value="Unassembled WGS sequence"/>
</dbReference>
<gene>
    <name evidence="1" type="ORF">T440DRAFT_546547</name>
</gene>
<dbReference type="InterPro" id="IPR015943">
    <property type="entry name" value="WD40/YVTN_repeat-like_dom_sf"/>
</dbReference>
<protein>
    <submittedName>
        <fullName evidence="1">WD40 repeat-like protein</fullName>
    </submittedName>
</protein>